<name>A0A4V3CJZ0_9BURK</name>
<dbReference type="AlphaFoldDB" id="A0A4V3CJZ0"/>
<keyword evidence="2" id="KW-1185">Reference proteome</keyword>
<sequence>MAAATLGRQEDPDVKIMIMLAASCALLGCSSTEVSRVPIEATVGQQLMDLHKAYQSGALSERDYQKQKRLLIESVQ</sequence>
<comment type="caution">
    <text evidence="1">The sequence shown here is derived from an EMBL/GenBank/DDBJ whole genome shotgun (WGS) entry which is preliminary data.</text>
</comment>
<reference evidence="1 2" key="1">
    <citation type="submission" date="2019-03" db="EMBL/GenBank/DDBJ databases">
        <title>Genomic Encyclopedia of Type Strains, Phase IV (KMG-IV): sequencing the most valuable type-strain genomes for metagenomic binning, comparative biology and taxonomic classification.</title>
        <authorList>
            <person name="Goeker M."/>
        </authorList>
    </citation>
    <scope>NUCLEOTIDE SEQUENCE [LARGE SCALE GENOMIC DNA]</scope>
    <source>
        <strain evidence="1 2">DSM 25082</strain>
    </source>
</reference>
<proteinExistence type="predicted"/>
<dbReference type="EMBL" id="SNXE01000003">
    <property type="protein sequence ID" value="TDP11493.1"/>
    <property type="molecule type" value="Genomic_DNA"/>
</dbReference>
<gene>
    <name evidence="1" type="ORF">DFR39_103424</name>
</gene>
<dbReference type="Proteomes" id="UP000295357">
    <property type="component" value="Unassembled WGS sequence"/>
</dbReference>
<evidence type="ECO:0000313" key="2">
    <source>
        <dbReference type="Proteomes" id="UP000295357"/>
    </source>
</evidence>
<evidence type="ECO:0000313" key="1">
    <source>
        <dbReference type="EMBL" id="TDP11493.1"/>
    </source>
</evidence>
<accession>A0A4V3CJZ0</accession>
<protein>
    <submittedName>
        <fullName evidence="1">Uncharacterized protein</fullName>
    </submittedName>
</protein>
<organism evidence="1 2">
    <name type="scientific">Roseateles asaccharophilus</name>
    <dbReference type="NCBI Taxonomy" id="582607"/>
    <lineage>
        <taxon>Bacteria</taxon>
        <taxon>Pseudomonadati</taxon>
        <taxon>Pseudomonadota</taxon>
        <taxon>Betaproteobacteria</taxon>
        <taxon>Burkholderiales</taxon>
        <taxon>Sphaerotilaceae</taxon>
        <taxon>Roseateles</taxon>
    </lineage>
</organism>